<feature type="compositionally biased region" description="Polar residues" evidence="2">
    <location>
        <begin position="706"/>
        <end position="725"/>
    </location>
</feature>
<protein>
    <recommendedName>
        <fullName evidence="4">Peptidase A1 domain-containing protein</fullName>
    </recommendedName>
</protein>
<dbReference type="GO" id="GO:0004190">
    <property type="term" value="F:aspartic-type endopeptidase activity"/>
    <property type="evidence" value="ECO:0007669"/>
    <property type="project" value="InterPro"/>
</dbReference>
<feature type="region of interest" description="Disordered" evidence="2">
    <location>
        <begin position="693"/>
        <end position="725"/>
    </location>
</feature>
<feature type="domain" description="Peptidase A1" evidence="4">
    <location>
        <begin position="63"/>
        <end position="405"/>
    </location>
</feature>
<dbReference type="CDD" id="cd05471">
    <property type="entry name" value="pepsin_like"/>
    <property type="match status" value="1"/>
</dbReference>
<evidence type="ECO:0000259" key="4">
    <source>
        <dbReference type="PROSITE" id="PS51767"/>
    </source>
</evidence>
<keyword evidence="6" id="KW-1185">Reference proteome</keyword>
<dbReference type="PRINTS" id="PR00792">
    <property type="entry name" value="PEPSIN"/>
</dbReference>
<sequence>MQIQALVALLSCVAAAAAQTFDMDITRLRAPTKADVDAVAEKYGHGKHGGTAPLTNGGLGNYFYANLTLPGNAPQSVCFDTGSSDTWVIGATCHADSLGGCVPGEPGSTVVNKHFTATGLQAQTLYGDGSYGVNYTIYNTSVSYGAATAQNLPVGVATYLFGGVGGTGVLGMGWNDISNIAFELDAAAGINSTTIPVHNANFLDHLGLSLFGIFISPNDSVTGKVNFGYLDEKKYSTTDKFQWFNVTSYTDQYGVHPNGWWQFNGSKMEITYNDGKKTHKLSYAKYASEVSPPLSIADSGTPELVLTTDASNIINTWFNSSYNENDGLIPCTGTALNLSITNDLNKETVTYTIPRQLLALPNDAVTCYSLVNGGAESLGFTIFGAPFFQTVYSAFDKKNNQKDFPSIFIDKMADSNSVNNSICDLKSPLTRKKSVIAASQINTLISDVVAETRLLLGFVETAASYGFMKGMASEPLAKQIQTCATTISKLETIIPTYEEQIRVWVLDVEKIAKDIAATIVPESNSSSGGNDGGGGRFGRRRPISLVSMSGSSLPKPENTTELTENLKTAIARVLTKLFETLIKMTANEDSNSPKKINLKELDDLVRQIGPATFTDSRSSIDCSSKKNSAISRKITALARPKSFVDGAKSFESGINESNLRNSLHLPLGYSSLASNSSSDQPILAQKDLNESKMGLNNLNTNNSNSPLAQSPSLVSQEKNSAANNSHFSNIDLETMDLKPKIRSKSLTPADMAVLLISDTPPLPTKKAILNKQFKQDFHVSTPEGSRPNSKPASRAASNASIAAALFGDATTPIVDAVVLKPKQTALFFNQNDSEKREKLEANLANCTMRVLMKVSKRRIFEVDLKKWVSDNSITLRDFRDEYKRTEIMEILPTPKNPNVFSVIGHTIMFSNLLPVGSIFIESPYKINIYTESRGNILSGKPLYSLVGEIGNGRFMIIGRDKNSRAQINVGASSGWISKKKLVLLRDENVQCSLEIDDKILNDLLDVDKPSQEEVSRHRMEEIEKNTVTRYSQLLMAGIVVALAPKDLE</sequence>
<dbReference type="SUPFAM" id="SSF50630">
    <property type="entry name" value="Acid proteases"/>
    <property type="match status" value="1"/>
</dbReference>
<feature type="signal peptide" evidence="3">
    <location>
        <begin position="1"/>
        <end position="18"/>
    </location>
</feature>
<evidence type="ECO:0000256" key="3">
    <source>
        <dbReference type="SAM" id="SignalP"/>
    </source>
</evidence>
<accession>A0AAD5T2X6</accession>
<feature type="chain" id="PRO_5042252516" description="Peptidase A1 domain-containing protein" evidence="3">
    <location>
        <begin position="19"/>
        <end position="1048"/>
    </location>
</feature>
<gene>
    <name evidence="5" type="ORF">HK100_010871</name>
</gene>
<feature type="compositionally biased region" description="Low complexity" evidence="2">
    <location>
        <begin position="695"/>
        <end position="705"/>
    </location>
</feature>
<keyword evidence="3" id="KW-0732">Signal</keyword>
<dbReference type="InterPro" id="IPR001461">
    <property type="entry name" value="Aspartic_peptidase_A1"/>
</dbReference>
<evidence type="ECO:0000313" key="5">
    <source>
        <dbReference type="EMBL" id="KAJ3125299.1"/>
    </source>
</evidence>
<comment type="similarity">
    <text evidence="1">Belongs to the peptidase A1 family.</text>
</comment>
<dbReference type="InterPro" id="IPR034164">
    <property type="entry name" value="Pepsin-like_dom"/>
</dbReference>
<dbReference type="PANTHER" id="PTHR47966:SF51">
    <property type="entry name" value="BETA-SITE APP-CLEAVING ENZYME, ISOFORM A-RELATED"/>
    <property type="match status" value="1"/>
</dbReference>
<proteinExistence type="inferred from homology"/>
<comment type="caution">
    <text evidence="5">The sequence shown here is derived from an EMBL/GenBank/DDBJ whole genome shotgun (WGS) entry which is preliminary data.</text>
</comment>
<dbReference type="Proteomes" id="UP001211907">
    <property type="component" value="Unassembled WGS sequence"/>
</dbReference>
<name>A0AAD5T2X6_9FUNG</name>
<organism evidence="5 6">
    <name type="scientific">Physocladia obscura</name>
    <dbReference type="NCBI Taxonomy" id="109957"/>
    <lineage>
        <taxon>Eukaryota</taxon>
        <taxon>Fungi</taxon>
        <taxon>Fungi incertae sedis</taxon>
        <taxon>Chytridiomycota</taxon>
        <taxon>Chytridiomycota incertae sedis</taxon>
        <taxon>Chytridiomycetes</taxon>
        <taxon>Chytridiales</taxon>
        <taxon>Chytriomycetaceae</taxon>
        <taxon>Physocladia</taxon>
    </lineage>
</organism>
<reference evidence="5" key="1">
    <citation type="submission" date="2020-05" db="EMBL/GenBank/DDBJ databases">
        <title>Phylogenomic resolution of chytrid fungi.</title>
        <authorList>
            <person name="Stajich J.E."/>
            <person name="Amses K."/>
            <person name="Simmons R."/>
            <person name="Seto K."/>
            <person name="Myers J."/>
            <person name="Bonds A."/>
            <person name="Quandt C.A."/>
            <person name="Barry K."/>
            <person name="Liu P."/>
            <person name="Grigoriev I."/>
            <person name="Longcore J.E."/>
            <person name="James T.Y."/>
        </authorList>
    </citation>
    <scope>NUCLEOTIDE SEQUENCE</scope>
    <source>
        <strain evidence="5">JEL0513</strain>
    </source>
</reference>
<dbReference type="AlphaFoldDB" id="A0AAD5T2X6"/>
<dbReference type="InterPro" id="IPR021109">
    <property type="entry name" value="Peptidase_aspartic_dom_sf"/>
</dbReference>
<dbReference type="InterPro" id="IPR033121">
    <property type="entry name" value="PEPTIDASE_A1"/>
</dbReference>
<dbReference type="Gene3D" id="2.40.70.10">
    <property type="entry name" value="Acid Proteases"/>
    <property type="match status" value="2"/>
</dbReference>
<dbReference type="PANTHER" id="PTHR47966">
    <property type="entry name" value="BETA-SITE APP-CLEAVING ENZYME, ISOFORM A-RELATED"/>
    <property type="match status" value="1"/>
</dbReference>
<dbReference type="GO" id="GO:0006508">
    <property type="term" value="P:proteolysis"/>
    <property type="evidence" value="ECO:0007669"/>
    <property type="project" value="InterPro"/>
</dbReference>
<evidence type="ECO:0000256" key="1">
    <source>
        <dbReference type="ARBA" id="ARBA00007447"/>
    </source>
</evidence>
<dbReference type="EMBL" id="JADGJH010000618">
    <property type="protein sequence ID" value="KAJ3125299.1"/>
    <property type="molecule type" value="Genomic_DNA"/>
</dbReference>
<dbReference type="Pfam" id="PF00026">
    <property type="entry name" value="Asp"/>
    <property type="match status" value="1"/>
</dbReference>
<dbReference type="PROSITE" id="PS51767">
    <property type="entry name" value="PEPTIDASE_A1"/>
    <property type="match status" value="1"/>
</dbReference>
<evidence type="ECO:0000256" key="2">
    <source>
        <dbReference type="SAM" id="MobiDB-lite"/>
    </source>
</evidence>
<evidence type="ECO:0000313" key="6">
    <source>
        <dbReference type="Proteomes" id="UP001211907"/>
    </source>
</evidence>